<reference evidence="3 4" key="1">
    <citation type="journal article" date="2016" name="Genome Announc.">
        <title>First Complete Genome Sequence of a Subdivision 6 Acidobacterium Strain.</title>
        <authorList>
            <person name="Huang S."/>
            <person name="Vieira S."/>
            <person name="Bunk B."/>
            <person name="Riedel T."/>
            <person name="Sproer C."/>
            <person name="Overmann J."/>
        </authorList>
    </citation>
    <scope>NUCLEOTIDE SEQUENCE [LARGE SCALE GENOMIC DNA]</scope>
    <source>
        <strain evidence="4">DSM 100886 HEG_-6_39</strain>
    </source>
</reference>
<dbReference type="Gene3D" id="2.60.120.260">
    <property type="entry name" value="Galactose-binding domain-like"/>
    <property type="match status" value="3"/>
</dbReference>
<feature type="domain" description="F5/8 type C" evidence="2">
    <location>
        <begin position="495"/>
        <end position="658"/>
    </location>
</feature>
<dbReference type="InterPro" id="IPR024079">
    <property type="entry name" value="MetalloPept_cat_dom_sf"/>
</dbReference>
<evidence type="ECO:0000313" key="4">
    <source>
        <dbReference type="Proteomes" id="UP000076079"/>
    </source>
</evidence>
<dbReference type="SUPFAM" id="SSF55486">
    <property type="entry name" value="Metalloproteases ('zincins'), catalytic domain"/>
    <property type="match status" value="1"/>
</dbReference>
<dbReference type="STRING" id="1855912.LuPra_04139"/>
<feature type="domain" description="F5/8 type C" evidence="2">
    <location>
        <begin position="829"/>
        <end position="990"/>
    </location>
</feature>
<evidence type="ECO:0000256" key="1">
    <source>
        <dbReference type="SAM" id="SignalP"/>
    </source>
</evidence>
<dbReference type="Gene3D" id="2.60.40.10">
    <property type="entry name" value="Immunoglobulins"/>
    <property type="match status" value="1"/>
</dbReference>
<feature type="chain" id="PRO_5007511836" evidence="1">
    <location>
        <begin position="26"/>
        <end position="990"/>
    </location>
</feature>
<dbReference type="InterPro" id="IPR024361">
    <property type="entry name" value="BACON"/>
</dbReference>
<protein>
    <submittedName>
        <fullName evidence="3">F5/8 type C domain protein</fullName>
    </submittedName>
</protein>
<dbReference type="Proteomes" id="UP000076079">
    <property type="component" value="Chromosome"/>
</dbReference>
<keyword evidence="1" id="KW-0732">Signal</keyword>
<dbReference type="SUPFAM" id="SSF49785">
    <property type="entry name" value="Galactose-binding domain-like"/>
    <property type="match status" value="3"/>
</dbReference>
<gene>
    <name evidence="3" type="ORF">LuPra_04139</name>
</gene>
<dbReference type="InterPro" id="IPR013783">
    <property type="entry name" value="Ig-like_fold"/>
</dbReference>
<evidence type="ECO:0000259" key="2">
    <source>
        <dbReference type="PROSITE" id="PS50022"/>
    </source>
</evidence>
<dbReference type="Gene3D" id="3.40.390.10">
    <property type="entry name" value="Collagenase (Catalytic Domain)"/>
    <property type="match status" value="1"/>
</dbReference>
<dbReference type="Pfam" id="PF13688">
    <property type="entry name" value="Reprolysin_5"/>
    <property type="match status" value="1"/>
</dbReference>
<organism evidence="3 4">
    <name type="scientific">Luteitalea pratensis</name>
    <dbReference type="NCBI Taxonomy" id="1855912"/>
    <lineage>
        <taxon>Bacteria</taxon>
        <taxon>Pseudomonadati</taxon>
        <taxon>Acidobacteriota</taxon>
        <taxon>Vicinamibacteria</taxon>
        <taxon>Vicinamibacterales</taxon>
        <taxon>Vicinamibacteraceae</taxon>
        <taxon>Luteitalea</taxon>
    </lineage>
</organism>
<name>A0A143PRA5_LUTPR</name>
<reference evidence="4" key="2">
    <citation type="submission" date="2016-04" db="EMBL/GenBank/DDBJ databases">
        <title>First Complete Genome Sequence of a Subdivision 6 Acidobacterium.</title>
        <authorList>
            <person name="Huang S."/>
            <person name="Vieira S."/>
            <person name="Bunk B."/>
            <person name="Riedel T."/>
            <person name="Sproeer C."/>
            <person name="Overmann J."/>
        </authorList>
    </citation>
    <scope>NUCLEOTIDE SEQUENCE [LARGE SCALE GENOMIC DNA]</scope>
    <source>
        <strain evidence="4">DSM 100886 HEG_-6_39</strain>
    </source>
</reference>
<dbReference type="PATRIC" id="fig|1813736.3.peg.4377"/>
<keyword evidence="4" id="KW-1185">Reference proteome</keyword>
<sequence precursor="true">MFRYITLPALVVTLAATFIPAQVVAQTVPDLLIAPRAPAAPRRNGPARRLRKAGINLGALDSATVRLQLFDDVALTVSRTREYRPASDKLVWIGHGPDGSQAVLSVVRGVVTGTVFFDNRTFEVTIDPDGEYTVAELDPAAFPPDDPIDPAQLQILDAPVDGAADPPIANAAASGAVQVDAMIVWTPNAEAAAGGRAAMESLALASVANANLVYANSGISAQLNLVYAAPVSFTETPTSISTDLSALRGTSDGFMDQVHTLRTQYGADVVTLIGEGYRASACGIAYLMSTVSTSFASNAFNVVDRTCAVGNLSYAHENGHNQGLNHDAANASGTAAYSYAFGYQSPSGLFRTVMSYGSAVRIPFLSSPTVFYSGQPTGTSNENNARALTNTISTVAAFKATTSAPAPPTCTYAVSTTSITFPAAGGSQSVSVTAPSGCSWQAAGDAAASWVSLSTSGGSGSGTVTVSAAANAGAARSAIVTIAGQAVAMGEAAAVTPPAGGGVNVAAASAGATASASTTYPGYGPAGAINGDRRGANWGAGAGWNDATPGSFPDWLQVDFAGTRTISEVRLFSVQDNYSNPVEPTTTQTFSLYGITSFTVQYWDGAQWLTVPGGAIIGNQHVWRTVTFPAISTSRIRIVITGASDSYSRLTEVEAYETAAPVVPSGSNVAAASAGATASASTTYPGYGPAGAINGDRRGANWGAGAGWNDASADSYPDWLQINFAGAKTISEVRIFTVQDNYTAPVEPTPTQTFSSYGVTGFTVQYWDGAQWVTPPGGTIIGNRNVWRTVTFPAVTTAHIRVLVTDALGAYSRLTEVEAYESGAAPAPAPAPAGSLNVAAASAGANVSASTTYSSAFSPAGAINGDRKGSNWGAGGGWNDASASSYPDWLQVDFAGAKTISEVRIFTVQDNYTAPVEPTPTQTFSSYGVTGFTVQYWDGAQWVTPPGGTIIGNRNVWRTVTFPAVTTAHIRVLVTDALGAYSRLTEVEAY</sequence>
<feature type="signal peptide" evidence="1">
    <location>
        <begin position="1"/>
        <end position="25"/>
    </location>
</feature>
<proteinExistence type="predicted"/>
<dbReference type="RefSeq" id="WP_162271458.1">
    <property type="nucleotide sequence ID" value="NZ_CP015136.1"/>
</dbReference>
<dbReference type="Pfam" id="PF13004">
    <property type="entry name" value="BACON"/>
    <property type="match status" value="1"/>
</dbReference>
<dbReference type="InterPro" id="IPR008979">
    <property type="entry name" value="Galactose-bd-like_sf"/>
</dbReference>
<dbReference type="PROSITE" id="PS50022">
    <property type="entry name" value="FA58C_3"/>
    <property type="match status" value="3"/>
</dbReference>
<dbReference type="Pfam" id="PF00754">
    <property type="entry name" value="F5_F8_type_C"/>
    <property type="match status" value="3"/>
</dbReference>
<dbReference type="EMBL" id="CP015136">
    <property type="protein sequence ID" value="AMY10896.1"/>
    <property type="molecule type" value="Genomic_DNA"/>
</dbReference>
<dbReference type="InterPro" id="IPR000421">
    <property type="entry name" value="FA58C"/>
</dbReference>
<dbReference type="AlphaFoldDB" id="A0A143PRA5"/>
<dbReference type="GO" id="GO:0008237">
    <property type="term" value="F:metallopeptidase activity"/>
    <property type="evidence" value="ECO:0007669"/>
    <property type="project" value="InterPro"/>
</dbReference>
<feature type="domain" description="F5/8 type C" evidence="2">
    <location>
        <begin position="659"/>
        <end position="822"/>
    </location>
</feature>
<dbReference type="KEGG" id="abac:LuPra_04139"/>
<accession>A0A143PRA5</accession>
<evidence type="ECO:0000313" key="3">
    <source>
        <dbReference type="EMBL" id="AMY10896.1"/>
    </source>
</evidence>